<evidence type="ECO:0000313" key="1">
    <source>
        <dbReference type="EMBL" id="MFC3491337.1"/>
    </source>
</evidence>
<gene>
    <name evidence="1" type="ORF">ACFO8M_02395</name>
</gene>
<dbReference type="RefSeq" id="WP_387969970.1">
    <property type="nucleotide sequence ID" value="NZ_JBHRWO010000004.1"/>
</dbReference>
<name>A0ABV7PS02_9ACTN</name>
<keyword evidence="2" id="KW-1185">Reference proteome</keyword>
<sequence>MEATPTGTGPAIRGDRQCEERGRIYIEGPSGTVFGFKPESTPTPTDLLRSVWGEEGWAGLVRGAWDPRRDGVGHGELLWTEDAGEGHFEAFEDADRLKQRYHEVFADLHRRSLARDALLIIDAETVHTWRSADQAQ</sequence>
<dbReference type="Proteomes" id="UP001595712">
    <property type="component" value="Unassembled WGS sequence"/>
</dbReference>
<protein>
    <submittedName>
        <fullName evidence="1">Uncharacterized protein</fullName>
    </submittedName>
</protein>
<accession>A0ABV7PS02</accession>
<proteinExistence type="predicted"/>
<dbReference type="EMBL" id="JBHRWO010000004">
    <property type="protein sequence ID" value="MFC3491337.1"/>
    <property type="molecule type" value="Genomic_DNA"/>
</dbReference>
<organism evidence="1 2">
    <name type="scientific">Glycomyces rhizosphaerae</name>
    <dbReference type="NCBI Taxonomy" id="2054422"/>
    <lineage>
        <taxon>Bacteria</taxon>
        <taxon>Bacillati</taxon>
        <taxon>Actinomycetota</taxon>
        <taxon>Actinomycetes</taxon>
        <taxon>Glycomycetales</taxon>
        <taxon>Glycomycetaceae</taxon>
        <taxon>Glycomyces</taxon>
    </lineage>
</organism>
<comment type="caution">
    <text evidence="1">The sequence shown here is derived from an EMBL/GenBank/DDBJ whole genome shotgun (WGS) entry which is preliminary data.</text>
</comment>
<evidence type="ECO:0000313" key="2">
    <source>
        <dbReference type="Proteomes" id="UP001595712"/>
    </source>
</evidence>
<reference evidence="2" key="1">
    <citation type="journal article" date="2019" name="Int. J. Syst. Evol. Microbiol.">
        <title>The Global Catalogue of Microorganisms (GCM) 10K type strain sequencing project: providing services to taxonomists for standard genome sequencing and annotation.</title>
        <authorList>
            <consortium name="The Broad Institute Genomics Platform"/>
            <consortium name="The Broad Institute Genome Sequencing Center for Infectious Disease"/>
            <person name="Wu L."/>
            <person name="Ma J."/>
        </authorList>
    </citation>
    <scope>NUCLEOTIDE SEQUENCE [LARGE SCALE GENOMIC DNA]</scope>
    <source>
        <strain evidence="2">CGMCC 4.7396</strain>
    </source>
</reference>